<sequence length="568" mass="65954">MKIDIIDDFQTFNQVRKNWDFVYEADPHANFFLSWVWLVGWLQMVAEFWLILAVKPEAKDSSYVAFFPLKLILEQQDDGGCYTQLYMAGNSVADYTGFLSLPAYEQEVIPAFASYIQQQLVWSRFDIQNILETDQRMFFFLKCFSEKQFEFSQHRILNNGENTDNYIAPYVLLTDDWDQYLQNNVGANTRQKIRRFFRKIESSDEFRITHIDADNVDSHIDILLGLWESKWREKKGDKCDPIMAYIRQILHHCFENNCLYLPVLWRGDKPLCAIANFIDIHQKTMLFVITGRDQTFNNIPTGLILHANAIRYAIQNGFKVYDFLRGNEEYKYYFGAKERRIKHIVAKYKTSPNRKLDIRILPSAFGLTIQHHRENKLTEAEQGYRQILETQSNHPEALFGLGVLMRQKGEYQSAENLLKDLLQIQPNSIKALLSLGNLYQAQDRFSEAIEAYHQVLVLQPDLVAAHNNMGYALQQQGKSEDAIACYQKALKLQPDCVEAEVNLANILHIQGKLSPEKQVHYAAINNDLGCKCKQLGDLKTAIAYYQQSILMNPNLAEAHDNLEQVLKR</sequence>
<protein>
    <submittedName>
        <fullName evidence="3">Tfp pilus assembly protein PilF</fullName>
    </submittedName>
</protein>
<keyword evidence="4" id="KW-1185">Reference proteome</keyword>
<dbReference type="Pfam" id="PF13480">
    <property type="entry name" value="Acetyltransf_6"/>
    <property type="match status" value="1"/>
</dbReference>
<organism evidence="3 4">
    <name type="scientific">Planktothrix serta PCC 8927</name>
    <dbReference type="NCBI Taxonomy" id="671068"/>
    <lineage>
        <taxon>Bacteria</taxon>
        <taxon>Bacillati</taxon>
        <taxon>Cyanobacteriota</taxon>
        <taxon>Cyanophyceae</taxon>
        <taxon>Oscillatoriophycideae</taxon>
        <taxon>Oscillatoriales</taxon>
        <taxon>Microcoleaceae</taxon>
        <taxon>Planktothrix</taxon>
    </lineage>
</organism>
<dbReference type="Pfam" id="PF14559">
    <property type="entry name" value="TPR_19"/>
    <property type="match status" value="1"/>
</dbReference>
<dbReference type="EMBL" id="CZCU02000161">
    <property type="protein sequence ID" value="VXD24589.1"/>
    <property type="molecule type" value="Genomic_DNA"/>
</dbReference>
<dbReference type="SUPFAM" id="SSF55729">
    <property type="entry name" value="Acyl-CoA N-acyltransferases (Nat)"/>
    <property type="match status" value="1"/>
</dbReference>
<dbReference type="InterPro" id="IPR038740">
    <property type="entry name" value="BioF2-like_GNAT_dom"/>
</dbReference>
<dbReference type="PROSITE" id="PS50293">
    <property type="entry name" value="TPR_REGION"/>
    <property type="match status" value="2"/>
</dbReference>
<dbReference type="Pfam" id="PF00515">
    <property type="entry name" value="TPR_1"/>
    <property type="match status" value="1"/>
</dbReference>
<proteinExistence type="predicted"/>
<evidence type="ECO:0000256" key="1">
    <source>
        <dbReference type="PROSITE-ProRule" id="PRU00339"/>
    </source>
</evidence>
<dbReference type="InterPro" id="IPR016181">
    <property type="entry name" value="Acyl_CoA_acyltransferase"/>
</dbReference>
<feature type="domain" description="BioF2-like acetyltransferase" evidence="2">
    <location>
        <begin position="188"/>
        <end position="331"/>
    </location>
</feature>
<name>A0A7Z9C2T4_9CYAN</name>
<dbReference type="Proteomes" id="UP000184550">
    <property type="component" value="Unassembled WGS sequence"/>
</dbReference>
<dbReference type="AlphaFoldDB" id="A0A7Z9C2T4"/>
<evidence type="ECO:0000313" key="4">
    <source>
        <dbReference type="Proteomes" id="UP000184550"/>
    </source>
</evidence>
<dbReference type="RefSeq" id="WP_083626001.1">
    <property type="nucleotide sequence ID" value="NZ_LR734883.1"/>
</dbReference>
<dbReference type="PROSITE" id="PS50005">
    <property type="entry name" value="TPR"/>
    <property type="match status" value="4"/>
</dbReference>
<dbReference type="PANTHER" id="PTHR44366">
    <property type="entry name" value="UDP-N-ACETYLGLUCOSAMINE--PEPTIDE N-ACETYLGLUCOSAMINYLTRANSFERASE 110 KDA SUBUNIT"/>
    <property type="match status" value="1"/>
</dbReference>
<dbReference type="PANTHER" id="PTHR44366:SF1">
    <property type="entry name" value="UDP-N-ACETYLGLUCOSAMINE--PEPTIDE N-ACETYLGLUCOSAMINYLTRANSFERASE 110 KDA SUBUNIT"/>
    <property type="match status" value="1"/>
</dbReference>
<keyword evidence="1" id="KW-0802">TPR repeat</keyword>
<evidence type="ECO:0000313" key="3">
    <source>
        <dbReference type="EMBL" id="VXD24589.1"/>
    </source>
</evidence>
<accession>A0A7Z9C2T4</accession>
<dbReference type="SMART" id="SM00028">
    <property type="entry name" value="TPR"/>
    <property type="match status" value="4"/>
</dbReference>
<dbReference type="Pfam" id="PF13181">
    <property type="entry name" value="TPR_8"/>
    <property type="match status" value="1"/>
</dbReference>
<gene>
    <name evidence="3" type="ORF">PL8927_830014</name>
</gene>
<dbReference type="InterPro" id="IPR011990">
    <property type="entry name" value="TPR-like_helical_dom_sf"/>
</dbReference>
<dbReference type="SUPFAM" id="SSF48452">
    <property type="entry name" value="TPR-like"/>
    <property type="match status" value="1"/>
</dbReference>
<feature type="repeat" description="TPR" evidence="1">
    <location>
        <begin position="463"/>
        <end position="496"/>
    </location>
</feature>
<evidence type="ECO:0000259" key="2">
    <source>
        <dbReference type="Pfam" id="PF13480"/>
    </source>
</evidence>
<dbReference type="Gene3D" id="3.40.630.30">
    <property type="match status" value="1"/>
</dbReference>
<dbReference type="OrthoDB" id="9787111at2"/>
<dbReference type="GO" id="GO:0006493">
    <property type="term" value="P:protein O-linked glycosylation"/>
    <property type="evidence" value="ECO:0007669"/>
    <property type="project" value="InterPro"/>
</dbReference>
<feature type="repeat" description="TPR" evidence="1">
    <location>
        <begin position="429"/>
        <end position="462"/>
    </location>
</feature>
<reference evidence="3" key="1">
    <citation type="submission" date="2019-10" db="EMBL/GenBank/DDBJ databases">
        <authorList>
            <consortium name="Genoscope - CEA"/>
            <person name="William W."/>
        </authorList>
    </citation>
    <scope>NUCLEOTIDE SEQUENCE [LARGE SCALE GENOMIC DNA]</scope>
    <source>
        <strain evidence="3">BBR_PRJEB10992</strain>
    </source>
</reference>
<dbReference type="GO" id="GO:0097363">
    <property type="term" value="F:protein O-acetylglucosaminyltransferase activity"/>
    <property type="evidence" value="ECO:0007669"/>
    <property type="project" value="TreeGrafter"/>
</dbReference>
<dbReference type="InterPro" id="IPR019734">
    <property type="entry name" value="TPR_rpt"/>
</dbReference>
<feature type="repeat" description="TPR" evidence="1">
    <location>
        <begin position="522"/>
        <end position="555"/>
    </location>
</feature>
<dbReference type="InterPro" id="IPR037919">
    <property type="entry name" value="OGT"/>
</dbReference>
<dbReference type="Gene3D" id="1.25.40.10">
    <property type="entry name" value="Tetratricopeptide repeat domain"/>
    <property type="match status" value="3"/>
</dbReference>
<feature type="repeat" description="TPR" evidence="1">
    <location>
        <begin position="395"/>
        <end position="428"/>
    </location>
</feature>
<comment type="caution">
    <text evidence="3">The sequence shown here is derived from an EMBL/GenBank/DDBJ whole genome shotgun (WGS) entry which is preliminary data.</text>
</comment>